<accession>A0A058Z343</accession>
<dbReference type="RefSeq" id="XP_009497402.1">
    <property type="nucleotide sequence ID" value="XM_009499127.1"/>
</dbReference>
<dbReference type="InterPro" id="IPR029058">
    <property type="entry name" value="AB_hydrolase_fold"/>
</dbReference>
<dbReference type="Gene3D" id="3.40.50.1820">
    <property type="entry name" value="alpha/beta hydrolase"/>
    <property type="match status" value="1"/>
</dbReference>
<protein>
    <recommendedName>
        <fullName evidence="1">AB hydrolase-1 domain-containing protein</fullName>
    </recommendedName>
</protein>
<dbReference type="GeneID" id="20529990"/>
<evidence type="ECO:0000259" key="1">
    <source>
        <dbReference type="Pfam" id="PF12697"/>
    </source>
</evidence>
<proteinExistence type="predicted"/>
<gene>
    <name evidence="2" type="ORF">H696_05265</name>
</gene>
<dbReference type="EMBL" id="KB932209">
    <property type="protein sequence ID" value="KCV68348.1"/>
    <property type="molecule type" value="Genomic_DNA"/>
</dbReference>
<reference evidence="2" key="1">
    <citation type="submission" date="2013-04" db="EMBL/GenBank/DDBJ databases">
        <title>The Genome Sequence of Fonticula alba ATCC 38817.</title>
        <authorList>
            <consortium name="The Broad Institute Genomics Platform"/>
            <person name="Russ C."/>
            <person name="Cuomo C."/>
            <person name="Burger G."/>
            <person name="Gray M.W."/>
            <person name="Holland P.W.H."/>
            <person name="King N."/>
            <person name="Lang F.B.F."/>
            <person name="Roger A.J."/>
            <person name="Ruiz-Trillo I."/>
            <person name="Brown M."/>
            <person name="Walker B."/>
            <person name="Young S."/>
            <person name="Zeng Q."/>
            <person name="Gargeya S."/>
            <person name="Fitzgerald M."/>
            <person name="Haas B."/>
            <person name="Abouelleil A."/>
            <person name="Allen A.W."/>
            <person name="Alvarado L."/>
            <person name="Arachchi H.M."/>
            <person name="Berlin A.M."/>
            <person name="Chapman S.B."/>
            <person name="Gainer-Dewar J."/>
            <person name="Goldberg J."/>
            <person name="Griggs A."/>
            <person name="Gujja S."/>
            <person name="Hansen M."/>
            <person name="Howarth C."/>
            <person name="Imamovic A."/>
            <person name="Ireland A."/>
            <person name="Larimer J."/>
            <person name="McCowan C."/>
            <person name="Murphy C."/>
            <person name="Pearson M."/>
            <person name="Poon T.W."/>
            <person name="Priest M."/>
            <person name="Roberts A."/>
            <person name="Saif S."/>
            <person name="Shea T."/>
            <person name="Sisk P."/>
            <person name="Sykes S."/>
            <person name="Wortman J."/>
            <person name="Nusbaum C."/>
            <person name="Birren B."/>
        </authorList>
    </citation>
    <scope>NUCLEOTIDE SEQUENCE [LARGE SCALE GENOMIC DNA]</scope>
    <source>
        <strain evidence="2">ATCC 38817</strain>
    </source>
</reference>
<dbReference type="Proteomes" id="UP000030693">
    <property type="component" value="Unassembled WGS sequence"/>
</dbReference>
<dbReference type="SUPFAM" id="SSF53474">
    <property type="entry name" value="alpha/beta-Hydrolases"/>
    <property type="match status" value="1"/>
</dbReference>
<dbReference type="InterPro" id="IPR000073">
    <property type="entry name" value="AB_hydrolase_1"/>
</dbReference>
<evidence type="ECO:0000313" key="3">
    <source>
        <dbReference type="Proteomes" id="UP000030693"/>
    </source>
</evidence>
<dbReference type="OrthoDB" id="94039at2759"/>
<dbReference type="STRING" id="691883.A0A058Z343"/>
<feature type="domain" description="AB hydrolase-1" evidence="1">
    <location>
        <begin position="176"/>
        <end position="319"/>
    </location>
</feature>
<organism evidence="2">
    <name type="scientific">Fonticula alba</name>
    <name type="common">Slime mold</name>
    <dbReference type="NCBI Taxonomy" id="691883"/>
    <lineage>
        <taxon>Eukaryota</taxon>
        <taxon>Rotosphaerida</taxon>
        <taxon>Fonticulaceae</taxon>
        <taxon>Fonticula</taxon>
    </lineage>
</organism>
<evidence type="ECO:0000313" key="2">
    <source>
        <dbReference type="EMBL" id="KCV68348.1"/>
    </source>
</evidence>
<dbReference type="Pfam" id="PF12697">
    <property type="entry name" value="Abhydrolase_6"/>
    <property type="match status" value="1"/>
</dbReference>
<dbReference type="AlphaFoldDB" id="A0A058Z343"/>
<name>A0A058Z343_FONAL</name>
<sequence length="445" mass="47419">MRLSTSLRSLRSVVASATPARGFSSLAPTAAGGFPGPTAGLSPGTQQYMDRLGPEESVPIRWPRPEAYAGGVAALRGRVPVAPANPAADQLQGRLCYAVRKPAVAAESDGDHRLVFIHCTGFHKESMIPLARHLAAQDPRQTIGQPDFRHLGQALSTPGVFLMPELPGPEPALAEHPAADVSPWRHMLVDLRNHGSSAVLNRALLEAPVADLPTAWPSRGPNRLIPEPSRVADFVDSWAVHALDVIDLLEADRRQNPGAGKTVLVGHSFGGFVSMVIDYLRPDLVDGLVCIEPILVPDLAAPRLGLDDAQVAKLAPTSQALVNGDLGRIVRGLSYGGLEEVAIRRRTDFESPDATMEYFQGKALFREFDADTTRLFATHGTCPIAEGPTSSAISGPDAGMGVTLKCGKTSESSTYHGVHSGIELFPHVKGLTRPMMMLFSTGSNI</sequence>
<keyword evidence="3" id="KW-1185">Reference proteome</keyword>